<evidence type="ECO:0000256" key="4">
    <source>
        <dbReference type="ARBA" id="ARBA00023163"/>
    </source>
</evidence>
<dbReference type="GO" id="GO:0045892">
    <property type="term" value="P:negative regulation of DNA-templated transcription"/>
    <property type="evidence" value="ECO:0007669"/>
    <property type="project" value="InterPro"/>
</dbReference>
<dbReference type="PANTHER" id="PTHR30055:SF151">
    <property type="entry name" value="TRANSCRIPTIONAL REGULATORY PROTEIN"/>
    <property type="match status" value="1"/>
</dbReference>
<dbReference type="InterPro" id="IPR001647">
    <property type="entry name" value="HTH_TetR"/>
</dbReference>
<dbReference type="Pfam" id="PF00440">
    <property type="entry name" value="TetR_N"/>
    <property type="match status" value="1"/>
</dbReference>
<organism evidence="7 8">
    <name type="scientific">Microbacterium schleiferi</name>
    <dbReference type="NCBI Taxonomy" id="69362"/>
    <lineage>
        <taxon>Bacteria</taxon>
        <taxon>Bacillati</taxon>
        <taxon>Actinomycetota</taxon>
        <taxon>Actinomycetes</taxon>
        <taxon>Micrococcales</taxon>
        <taxon>Microbacteriaceae</taxon>
        <taxon>Microbacterium</taxon>
    </lineage>
</organism>
<dbReference type="EMBL" id="CP064760">
    <property type="protein sequence ID" value="QPE04025.1"/>
    <property type="molecule type" value="Genomic_DNA"/>
</dbReference>
<dbReference type="InterPro" id="IPR050109">
    <property type="entry name" value="HTH-type_TetR-like_transc_reg"/>
</dbReference>
<dbReference type="InterPro" id="IPR009057">
    <property type="entry name" value="Homeodomain-like_sf"/>
</dbReference>
<dbReference type="AlphaFoldDB" id="A0A7S8MVL0"/>
<dbReference type="PANTHER" id="PTHR30055">
    <property type="entry name" value="HTH-TYPE TRANSCRIPTIONAL REGULATOR RUTR"/>
    <property type="match status" value="1"/>
</dbReference>
<gene>
    <name evidence="7" type="ORF">IT882_12465</name>
</gene>
<name>A0A7S8MVL0_9MICO</name>
<keyword evidence="2" id="KW-0805">Transcription regulation</keyword>
<evidence type="ECO:0000256" key="2">
    <source>
        <dbReference type="ARBA" id="ARBA00023015"/>
    </source>
</evidence>
<keyword evidence="3 5" id="KW-0238">DNA-binding</keyword>
<dbReference type="RefSeq" id="WP_195692116.1">
    <property type="nucleotide sequence ID" value="NZ_CP064760.1"/>
</dbReference>
<dbReference type="GO" id="GO:0000976">
    <property type="term" value="F:transcription cis-regulatory region binding"/>
    <property type="evidence" value="ECO:0007669"/>
    <property type="project" value="TreeGrafter"/>
</dbReference>
<keyword evidence="4" id="KW-0804">Transcription</keyword>
<evidence type="ECO:0000256" key="1">
    <source>
        <dbReference type="ARBA" id="ARBA00022491"/>
    </source>
</evidence>
<proteinExistence type="predicted"/>
<dbReference type="Pfam" id="PF02909">
    <property type="entry name" value="TetR_C_1"/>
    <property type="match status" value="1"/>
</dbReference>
<protein>
    <submittedName>
        <fullName evidence="7">TetR/AcrR family transcriptional regulator C-terminal domain-containing protein</fullName>
    </submittedName>
</protein>
<dbReference type="SUPFAM" id="SSF46689">
    <property type="entry name" value="Homeodomain-like"/>
    <property type="match status" value="1"/>
</dbReference>
<dbReference type="InterPro" id="IPR004111">
    <property type="entry name" value="Repressor_TetR_C"/>
</dbReference>
<evidence type="ECO:0000256" key="3">
    <source>
        <dbReference type="ARBA" id="ARBA00023125"/>
    </source>
</evidence>
<dbReference type="PRINTS" id="PR00400">
    <property type="entry name" value="TETREPRESSOR"/>
</dbReference>
<dbReference type="InterPro" id="IPR003012">
    <property type="entry name" value="Tet_transcr_reg_TetR"/>
</dbReference>
<dbReference type="KEGG" id="msf:IT882_12465"/>
<keyword evidence="1" id="KW-0678">Repressor</keyword>
<dbReference type="InterPro" id="IPR036271">
    <property type="entry name" value="Tet_transcr_reg_TetR-rel_C_sf"/>
</dbReference>
<evidence type="ECO:0000256" key="5">
    <source>
        <dbReference type="PROSITE-ProRule" id="PRU00335"/>
    </source>
</evidence>
<evidence type="ECO:0000313" key="7">
    <source>
        <dbReference type="EMBL" id="QPE04025.1"/>
    </source>
</evidence>
<dbReference type="Gene3D" id="1.10.10.60">
    <property type="entry name" value="Homeodomain-like"/>
    <property type="match status" value="1"/>
</dbReference>
<reference evidence="7 8" key="1">
    <citation type="submission" date="2020-11" db="EMBL/GenBank/DDBJ databases">
        <title>Amino acid is mineralized and recycled by bacteria in oceanic microbiome.</title>
        <authorList>
            <person name="Zheng L.Y."/>
        </authorList>
    </citation>
    <scope>NUCLEOTIDE SEQUENCE [LARGE SCALE GENOMIC DNA]</scope>
    <source>
        <strain evidence="7 8">A32-1</strain>
    </source>
</reference>
<sequence length="225" mass="24314">MTSPPARAPRNTLSRDRIIAAAKKIADDEGLDAVTIRRIAAELGVKAMAVYHHVTNKDEILDELIDLVFSEVEAPAISGPWRDELARRCRSMREALRRHPWAVGLMETRGTPGPANLAGHEAVLGVLRAAGFSIPATAHAFAILDAFVYGFVLQETMLDIVEITEIAPDFAAAINPALFPHLAEITTQHVMSDGYRFADSFEVGLTLTLDGIGRLLDPGELAAPA</sequence>
<dbReference type="GO" id="GO:0003700">
    <property type="term" value="F:DNA-binding transcription factor activity"/>
    <property type="evidence" value="ECO:0007669"/>
    <property type="project" value="TreeGrafter"/>
</dbReference>
<dbReference type="PROSITE" id="PS50977">
    <property type="entry name" value="HTH_TETR_2"/>
    <property type="match status" value="1"/>
</dbReference>
<feature type="domain" description="HTH tetR-type" evidence="6">
    <location>
        <begin position="12"/>
        <end position="72"/>
    </location>
</feature>
<dbReference type="PRINTS" id="PR00455">
    <property type="entry name" value="HTHTETR"/>
</dbReference>
<dbReference type="Gene3D" id="1.10.357.10">
    <property type="entry name" value="Tetracycline Repressor, domain 2"/>
    <property type="match status" value="1"/>
</dbReference>
<dbReference type="Proteomes" id="UP000594480">
    <property type="component" value="Chromosome"/>
</dbReference>
<dbReference type="SUPFAM" id="SSF48498">
    <property type="entry name" value="Tetracyclin repressor-like, C-terminal domain"/>
    <property type="match status" value="1"/>
</dbReference>
<dbReference type="GO" id="GO:0046677">
    <property type="term" value="P:response to antibiotic"/>
    <property type="evidence" value="ECO:0007669"/>
    <property type="project" value="InterPro"/>
</dbReference>
<evidence type="ECO:0000259" key="6">
    <source>
        <dbReference type="PROSITE" id="PS50977"/>
    </source>
</evidence>
<feature type="DNA-binding region" description="H-T-H motif" evidence="5">
    <location>
        <begin position="35"/>
        <end position="54"/>
    </location>
</feature>
<keyword evidence="8" id="KW-1185">Reference proteome</keyword>
<evidence type="ECO:0000313" key="8">
    <source>
        <dbReference type="Proteomes" id="UP000594480"/>
    </source>
</evidence>
<accession>A0A7S8MVL0</accession>